<name>A0A1I3YEP4_9HYPH</name>
<keyword evidence="2" id="KW-1185">Reference proteome</keyword>
<gene>
    <name evidence="1" type="ORF">SAMN05444581_105219</name>
</gene>
<dbReference type="AlphaFoldDB" id="A0A1I3YEP4"/>
<protein>
    <submittedName>
        <fullName evidence="1">Uncharacterized protein</fullName>
    </submittedName>
</protein>
<evidence type="ECO:0000313" key="1">
    <source>
        <dbReference type="EMBL" id="SFK30282.1"/>
    </source>
</evidence>
<dbReference type="EMBL" id="FOSN01000005">
    <property type="protein sequence ID" value="SFK30282.1"/>
    <property type="molecule type" value="Genomic_DNA"/>
</dbReference>
<sequence length="32" mass="3754">MKQPYFKAPELNHRNAPAHAINRTAVYQMEAR</sequence>
<dbReference type="Proteomes" id="UP000198755">
    <property type="component" value="Unassembled WGS sequence"/>
</dbReference>
<accession>A0A1I3YEP4</accession>
<evidence type="ECO:0000313" key="2">
    <source>
        <dbReference type="Proteomes" id="UP000198755"/>
    </source>
</evidence>
<proteinExistence type="predicted"/>
<reference evidence="1 2" key="1">
    <citation type="submission" date="2016-10" db="EMBL/GenBank/DDBJ databases">
        <authorList>
            <person name="de Groot N.N."/>
        </authorList>
    </citation>
    <scope>NUCLEOTIDE SEQUENCE [LARGE SCALE GENOMIC DNA]</scope>
    <source>
        <strain evidence="1 2">NE2</strain>
    </source>
</reference>
<organism evidence="1 2">
    <name type="scientific">Methylocapsa palsarum</name>
    <dbReference type="NCBI Taxonomy" id="1612308"/>
    <lineage>
        <taxon>Bacteria</taxon>
        <taxon>Pseudomonadati</taxon>
        <taxon>Pseudomonadota</taxon>
        <taxon>Alphaproteobacteria</taxon>
        <taxon>Hyphomicrobiales</taxon>
        <taxon>Beijerinckiaceae</taxon>
        <taxon>Methylocapsa</taxon>
    </lineage>
</organism>